<gene>
    <name evidence="1" type="ORF">KU39_1783</name>
</gene>
<reference evidence="1 2" key="1">
    <citation type="journal article" date="2014" name="Genome Announc.">
        <title>Comparative Genome Analysis of Two Isolates of the Fish Pathogen Piscirickettsia salmonis from Different Hosts Reveals Major Differences in Virulence-Associated Secretion Systems.</title>
        <authorList>
            <person name="Bohle H."/>
            <person name="Henriquez P."/>
            <person name="Grothusen H."/>
            <person name="Navas E."/>
            <person name="Sandoval A."/>
            <person name="Bustamante F."/>
            <person name="Bustos P."/>
            <person name="Mancilla M."/>
        </authorList>
    </citation>
    <scope>NUCLEOTIDE SEQUENCE [LARGE SCALE GENOMIC DNA]</scope>
    <source>
        <strain evidence="2">B1-32597</strain>
    </source>
</reference>
<dbReference type="RefSeq" id="WP_027242921.1">
    <property type="nucleotide sequence ID" value="NZ_CP012508.1"/>
</dbReference>
<dbReference type="EMBL" id="CP012508">
    <property type="protein sequence ID" value="ALB22963.1"/>
    <property type="molecule type" value="Genomic_DNA"/>
</dbReference>
<dbReference type="OrthoDB" id="5617560at2"/>
<evidence type="ECO:0000313" key="1">
    <source>
        <dbReference type="EMBL" id="ALB22963.1"/>
    </source>
</evidence>
<accession>A0A1L6TC84</accession>
<protein>
    <submittedName>
        <fullName evidence="1">Extracellular solute-binding protein family 5 protein</fullName>
    </submittedName>
</protein>
<dbReference type="AlphaFoldDB" id="A0A1L6TC84"/>
<proteinExistence type="predicted"/>
<sequence length="207" mass="22489">MSGELVDAWSISGGYLRFNLNPDAAVTSGSSGESLQLQPRVFFTKVNFNGTSPSSNFNAYEGGATDTTAAAFVLTEMSLPCDSKATSHQVEMQGFLHSDVLKQFEEIRYSASTSTVVFSFDGVNKQQSCKSFDATDGASTWFTAFSPTDPIVVQVHVDRLDYSVPERSPYVYAHFSGIHMTGYKNQYALQNTHQLNIAKDVSCGAAS</sequence>
<evidence type="ECO:0000313" key="2">
    <source>
        <dbReference type="Proteomes" id="UP000029558"/>
    </source>
</evidence>
<name>A0A1L6TC84_PISSA</name>
<dbReference type="Proteomes" id="UP000029558">
    <property type="component" value="Chromosome"/>
</dbReference>
<organism evidence="1 2">
    <name type="scientific">Piscirickettsia salmonis</name>
    <dbReference type="NCBI Taxonomy" id="1238"/>
    <lineage>
        <taxon>Bacteria</taxon>
        <taxon>Pseudomonadati</taxon>
        <taxon>Pseudomonadota</taxon>
        <taxon>Gammaproteobacteria</taxon>
        <taxon>Thiotrichales</taxon>
        <taxon>Piscirickettsiaceae</taxon>
        <taxon>Piscirickettsia</taxon>
    </lineage>
</organism>